<dbReference type="PANTHER" id="PTHR43766:SF1">
    <property type="entry name" value="TRYPTOPHAN--TRNA LIGASE, MITOCHONDRIAL"/>
    <property type="match status" value="1"/>
</dbReference>
<evidence type="ECO:0000256" key="7">
    <source>
        <dbReference type="ARBA" id="ARBA00023146"/>
    </source>
</evidence>
<dbReference type="OrthoDB" id="9766107at2"/>
<dbReference type="EMBL" id="RAVZ01000126">
    <property type="protein sequence ID" value="RKG85797.1"/>
    <property type="molecule type" value="Genomic_DNA"/>
</dbReference>
<feature type="domain" description="Sulfatase N-terminal" evidence="11">
    <location>
        <begin position="307"/>
        <end position="619"/>
    </location>
</feature>
<dbReference type="InterPro" id="IPR050203">
    <property type="entry name" value="Trp-tRNA_synthetase"/>
</dbReference>
<keyword evidence="4" id="KW-0547">Nucleotide-binding</keyword>
<evidence type="ECO:0000259" key="11">
    <source>
        <dbReference type="Pfam" id="PF00884"/>
    </source>
</evidence>
<dbReference type="InterPro" id="IPR000917">
    <property type="entry name" value="Sulfatase_N"/>
</dbReference>
<dbReference type="NCBIfam" id="TIGR00233">
    <property type="entry name" value="trpS"/>
    <property type="match status" value="1"/>
</dbReference>
<dbReference type="PANTHER" id="PTHR43766">
    <property type="entry name" value="TRYPTOPHAN--TRNA LIGASE, MITOCHONDRIAL"/>
    <property type="match status" value="1"/>
</dbReference>
<keyword evidence="13" id="KW-1185">Reference proteome</keyword>
<evidence type="ECO:0000256" key="10">
    <source>
        <dbReference type="SAM" id="MobiDB-lite"/>
    </source>
</evidence>
<dbReference type="GO" id="GO:0005829">
    <property type="term" value="C:cytosol"/>
    <property type="evidence" value="ECO:0007669"/>
    <property type="project" value="TreeGrafter"/>
</dbReference>
<protein>
    <recommendedName>
        <fullName evidence="2 9">Tryptophan--tRNA ligase</fullName>
        <ecNumber evidence="2 9">6.1.1.2</ecNumber>
    </recommendedName>
</protein>
<dbReference type="RefSeq" id="WP_120542093.1">
    <property type="nucleotide sequence ID" value="NZ_RAVZ01000126.1"/>
</dbReference>
<dbReference type="SUPFAM" id="SSF52374">
    <property type="entry name" value="Nucleotidylyl transferase"/>
    <property type="match status" value="1"/>
</dbReference>
<evidence type="ECO:0000256" key="8">
    <source>
        <dbReference type="ARBA" id="ARBA00049929"/>
    </source>
</evidence>
<evidence type="ECO:0000256" key="4">
    <source>
        <dbReference type="ARBA" id="ARBA00022741"/>
    </source>
</evidence>
<comment type="catalytic activity">
    <reaction evidence="8">
        <text>tRNA(Trp) + L-tryptophan + ATP = L-tryptophyl-tRNA(Trp) + AMP + diphosphate + H(+)</text>
        <dbReference type="Rhea" id="RHEA:24080"/>
        <dbReference type="Rhea" id="RHEA-COMP:9671"/>
        <dbReference type="Rhea" id="RHEA-COMP:9705"/>
        <dbReference type="ChEBI" id="CHEBI:15378"/>
        <dbReference type="ChEBI" id="CHEBI:30616"/>
        <dbReference type="ChEBI" id="CHEBI:33019"/>
        <dbReference type="ChEBI" id="CHEBI:57912"/>
        <dbReference type="ChEBI" id="CHEBI:78442"/>
        <dbReference type="ChEBI" id="CHEBI:78535"/>
        <dbReference type="ChEBI" id="CHEBI:456215"/>
        <dbReference type="EC" id="6.1.1.2"/>
    </reaction>
</comment>
<feature type="region of interest" description="Disordered" evidence="10">
    <location>
        <begin position="745"/>
        <end position="792"/>
    </location>
</feature>
<dbReference type="GO" id="GO:0005524">
    <property type="term" value="F:ATP binding"/>
    <property type="evidence" value="ECO:0007669"/>
    <property type="project" value="UniProtKB-KW"/>
</dbReference>
<proteinExistence type="inferred from homology"/>
<dbReference type="SUPFAM" id="SSF53649">
    <property type="entry name" value="Alkaline phosphatase-like"/>
    <property type="match status" value="1"/>
</dbReference>
<keyword evidence="3 12" id="KW-0436">Ligase</keyword>
<keyword evidence="7" id="KW-0030">Aminoacyl-tRNA synthetase</keyword>
<feature type="compositionally biased region" description="Basic and acidic residues" evidence="10">
    <location>
        <begin position="745"/>
        <end position="761"/>
    </location>
</feature>
<dbReference type="CDD" id="cd00806">
    <property type="entry name" value="TrpRS_core"/>
    <property type="match status" value="1"/>
</dbReference>
<dbReference type="InterPro" id="IPR017850">
    <property type="entry name" value="Alkaline_phosphatase_core_sf"/>
</dbReference>
<sequence>MRILSGVQSSGRLHIGNYYGAMRQFVQLQDQGEAYYFIANYHALNTVREPKLAQELTREAALTYLSLGLDPKKAVLFRQSDVKEVAELYWILGTVVPQSNLERATSYKDKVAQGISPDFGLFAYPVLMAADILLYSADAVPVGKDQIQHIEFARDWAVKFNTQYVPGYDPADPEGKERGHSPGLLKLPAAHIQESAATVPGIDGRKMSKSYGNTLELFGEEKDLKKRIMSIKTDSTPVEAPKPTTDAPLYDLLKLMLPASEFAEVDATWRAGGKGYGDYKKKLLEAFHTTFGPARQRRSELLADPGELERFLQDATLFTRAYTPVAQTEPAWRSLLTARWPYRTGVRYPLTSDARVVLAPTFADRYSEAGWRTVFATDCSRFHFEGPASGFTRRWQPPRGALNFALEKLRYRALGLFADNAVGAAWVPEFIDNRALAGIHDPMGYAERLSQGLVSEASQGPLLFAFHATAAHFPGDPVYPFYRRYVPPTEPLDRRLRMHFAPVTPGAKGAWNREGSEGLYDELLAQADAQVGTLLDALRSSGHYDDALIVLLSDHGESFHADRPDLAGATSVHGARLGEEENRILLAVKPPGGRGLAPAQVDELARLVDVGPTLLELSGLPALPEADGLSLTPLLRGEARPYAPLYAETGYTHVSPEVFDPGHWPGVPRTFDAYRLRPDGVVEMGEAADAAVLREKDAGAFDGERWWVDRPQADGTLRRTCSGECEGPDAEALAAWLDDVRERTAESASRRVAGHVDDRNPRPPGNVRPPQRLLRVWPGQPEGAAHPQPRGG</sequence>
<dbReference type="InterPro" id="IPR014729">
    <property type="entry name" value="Rossmann-like_a/b/a_fold"/>
</dbReference>
<name>A0A3A8IQX4_9BACT</name>
<dbReference type="Pfam" id="PF00579">
    <property type="entry name" value="tRNA-synt_1b"/>
    <property type="match status" value="1"/>
</dbReference>
<dbReference type="PRINTS" id="PR01039">
    <property type="entry name" value="TRNASYNTHTRP"/>
</dbReference>
<evidence type="ECO:0000256" key="6">
    <source>
        <dbReference type="ARBA" id="ARBA00022917"/>
    </source>
</evidence>
<dbReference type="Proteomes" id="UP000268094">
    <property type="component" value="Unassembled WGS sequence"/>
</dbReference>
<keyword evidence="5" id="KW-0067">ATP-binding</keyword>
<evidence type="ECO:0000256" key="2">
    <source>
        <dbReference type="ARBA" id="ARBA00013161"/>
    </source>
</evidence>
<keyword evidence="6" id="KW-0648">Protein biosynthesis</keyword>
<dbReference type="Gene3D" id="1.10.240.10">
    <property type="entry name" value="Tyrosyl-Transfer RNA Synthetase"/>
    <property type="match status" value="1"/>
</dbReference>
<comment type="caution">
    <text evidence="12">The sequence shown here is derived from an EMBL/GenBank/DDBJ whole genome shotgun (WGS) entry which is preliminary data.</text>
</comment>
<evidence type="ECO:0000313" key="13">
    <source>
        <dbReference type="Proteomes" id="UP000268094"/>
    </source>
</evidence>
<dbReference type="Gene3D" id="3.40.720.10">
    <property type="entry name" value="Alkaline Phosphatase, subunit A"/>
    <property type="match status" value="1"/>
</dbReference>
<evidence type="ECO:0000256" key="9">
    <source>
        <dbReference type="NCBIfam" id="TIGR00233"/>
    </source>
</evidence>
<reference evidence="13" key="1">
    <citation type="submission" date="2018-09" db="EMBL/GenBank/DDBJ databases">
        <authorList>
            <person name="Livingstone P.G."/>
            <person name="Whitworth D.E."/>
        </authorList>
    </citation>
    <scope>NUCLEOTIDE SEQUENCE [LARGE SCALE GENOMIC DNA]</scope>
    <source>
        <strain evidence="13">CA054A</strain>
    </source>
</reference>
<evidence type="ECO:0000313" key="12">
    <source>
        <dbReference type="EMBL" id="RKG85797.1"/>
    </source>
</evidence>
<gene>
    <name evidence="12" type="primary">trpS</name>
    <name evidence="12" type="ORF">D7V88_19160</name>
</gene>
<dbReference type="AlphaFoldDB" id="A0A3A8IQX4"/>
<evidence type="ECO:0000256" key="1">
    <source>
        <dbReference type="ARBA" id="ARBA00005594"/>
    </source>
</evidence>
<evidence type="ECO:0000256" key="3">
    <source>
        <dbReference type="ARBA" id="ARBA00022598"/>
    </source>
</evidence>
<dbReference type="EC" id="6.1.1.2" evidence="2 9"/>
<dbReference type="InterPro" id="IPR002306">
    <property type="entry name" value="Trp-tRNA-ligase"/>
</dbReference>
<evidence type="ECO:0000256" key="5">
    <source>
        <dbReference type="ARBA" id="ARBA00022840"/>
    </source>
</evidence>
<dbReference type="InterPro" id="IPR002305">
    <property type="entry name" value="aa-tRNA-synth_Ic"/>
</dbReference>
<organism evidence="12 13">
    <name type="scientific">Corallococcus terminator</name>
    <dbReference type="NCBI Taxonomy" id="2316733"/>
    <lineage>
        <taxon>Bacteria</taxon>
        <taxon>Pseudomonadati</taxon>
        <taxon>Myxococcota</taxon>
        <taxon>Myxococcia</taxon>
        <taxon>Myxococcales</taxon>
        <taxon>Cystobacterineae</taxon>
        <taxon>Myxococcaceae</taxon>
        <taxon>Corallococcus</taxon>
    </lineage>
</organism>
<dbReference type="GO" id="GO:0004830">
    <property type="term" value="F:tryptophan-tRNA ligase activity"/>
    <property type="evidence" value="ECO:0007669"/>
    <property type="project" value="UniProtKB-UniRule"/>
</dbReference>
<dbReference type="Pfam" id="PF00884">
    <property type="entry name" value="Sulfatase"/>
    <property type="match status" value="1"/>
</dbReference>
<comment type="similarity">
    <text evidence="1">Belongs to the class-I aminoacyl-tRNA synthetase family.</text>
</comment>
<dbReference type="FunFam" id="1.10.240.10:FF:000005">
    <property type="entry name" value="Tryptophan--tRNA ligase"/>
    <property type="match status" value="1"/>
</dbReference>
<dbReference type="Gene3D" id="3.40.50.620">
    <property type="entry name" value="HUPs"/>
    <property type="match status" value="1"/>
</dbReference>
<accession>A0A3A8IQX4</accession>
<dbReference type="GO" id="GO:0006436">
    <property type="term" value="P:tryptophanyl-tRNA aminoacylation"/>
    <property type="evidence" value="ECO:0007669"/>
    <property type="project" value="UniProtKB-UniRule"/>
</dbReference>